<sequence>MQWLVALAGAALMAACGGDGDGGCSLYTGGSGNSCGSTAPTAANLIIALDKSSVANTGSDNVVATITATDANNNTVSGAGVLVTADAGAVVASSAATTGTDGKLTATVSIGADRSNRTITITAKSGSVTNTATFQVSGARLTGTLVPAVVAPGAGGQVQYRLVDQSGSPMANQSITVTAAGLTPPEVTASTGTNGEYVYAYTAPATSGSFTVTASAGGVGDSQSVQVQTVSTIPPVTATITSASVSANPSVVGVNTTSAPTANRSEIRALFLGANNLPIPNVRVRFDLDSDVNSIGGTFSTDTSMVYSDANGLALSSYIPGTRSSPTKGLTVRACYSETDFAVGACPNWTTVALTVTAEPLGVSIGTNALISSTNDNLLYVKKFIVQVVDSAGRAKADVDLAVSVDLPRFRKGSYIAGTDGWIQNETSVCDSEDVNRNGVLEAGEDINGNGSLQPGKSDVSVMLLQTKTRADGTAELQIQYPQSFGSWVDAVVTVSASGVLGTEGRTTAVVAPVPVDATSVKNKDVPPAFVTSPYGIQAGCANPN</sequence>
<proteinExistence type="predicted"/>
<dbReference type="EMBL" id="SHKP01000007">
    <property type="protein sequence ID" value="RZT95116.1"/>
    <property type="molecule type" value="Genomic_DNA"/>
</dbReference>
<protein>
    <recommendedName>
        <fullName evidence="3">Big-1 domain-containing protein</fullName>
    </recommendedName>
</protein>
<dbReference type="Gene3D" id="2.60.40.10">
    <property type="entry name" value="Immunoglobulins"/>
    <property type="match status" value="2"/>
</dbReference>
<dbReference type="RefSeq" id="WP_130433258.1">
    <property type="nucleotide sequence ID" value="NZ_SHKP01000007.1"/>
</dbReference>
<name>A0A4Q7VGF8_9BURK</name>
<organism evidence="1 2">
    <name type="scientific">Rivibacter subsaxonicus</name>
    <dbReference type="NCBI Taxonomy" id="457575"/>
    <lineage>
        <taxon>Bacteria</taxon>
        <taxon>Pseudomonadati</taxon>
        <taxon>Pseudomonadota</taxon>
        <taxon>Betaproteobacteria</taxon>
        <taxon>Burkholderiales</taxon>
        <taxon>Rivibacter</taxon>
    </lineage>
</organism>
<dbReference type="Proteomes" id="UP000293671">
    <property type="component" value="Unassembled WGS sequence"/>
</dbReference>
<comment type="caution">
    <text evidence="1">The sequence shown here is derived from an EMBL/GenBank/DDBJ whole genome shotgun (WGS) entry which is preliminary data.</text>
</comment>
<dbReference type="AlphaFoldDB" id="A0A4Q7VGF8"/>
<reference evidence="1 2" key="1">
    <citation type="submission" date="2019-02" db="EMBL/GenBank/DDBJ databases">
        <title>Genomic Encyclopedia of Type Strains, Phase IV (KMG-IV): sequencing the most valuable type-strain genomes for metagenomic binning, comparative biology and taxonomic classification.</title>
        <authorList>
            <person name="Goeker M."/>
        </authorList>
    </citation>
    <scope>NUCLEOTIDE SEQUENCE [LARGE SCALE GENOMIC DNA]</scope>
    <source>
        <strain evidence="1 2">DSM 19570</strain>
    </source>
</reference>
<evidence type="ECO:0000313" key="2">
    <source>
        <dbReference type="Proteomes" id="UP000293671"/>
    </source>
</evidence>
<keyword evidence="2" id="KW-1185">Reference proteome</keyword>
<gene>
    <name evidence="1" type="ORF">EV670_2864</name>
</gene>
<dbReference type="SUPFAM" id="SSF49373">
    <property type="entry name" value="Invasin/intimin cell-adhesion fragments"/>
    <property type="match status" value="2"/>
</dbReference>
<dbReference type="InterPro" id="IPR013783">
    <property type="entry name" value="Ig-like_fold"/>
</dbReference>
<dbReference type="OrthoDB" id="8697973at2"/>
<accession>A0A4Q7VGF8</accession>
<dbReference type="InterPro" id="IPR008964">
    <property type="entry name" value="Invasin/intimin_cell_adhesion"/>
</dbReference>
<evidence type="ECO:0008006" key="3">
    <source>
        <dbReference type="Google" id="ProtNLM"/>
    </source>
</evidence>
<evidence type="ECO:0000313" key="1">
    <source>
        <dbReference type="EMBL" id="RZT95116.1"/>
    </source>
</evidence>